<dbReference type="InterPro" id="IPR037410">
    <property type="entry name" value="BudR_PBP2"/>
</dbReference>
<keyword evidence="3" id="KW-0238">DNA-binding</keyword>
<evidence type="ECO:0000256" key="6">
    <source>
        <dbReference type="ARBA" id="ARBA00067332"/>
    </source>
</evidence>
<evidence type="ECO:0000256" key="7">
    <source>
        <dbReference type="ARBA" id="ARBA00083243"/>
    </source>
</evidence>
<dbReference type="GO" id="GO:0003677">
    <property type="term" value="F:DNA binding"/>
    <property type="evidence" value="ECO:0007669"/>
    <property type="project" value="UniProtKB-KW"/>
</dbReference>
<keyword evidence="2" id="KW-0805">Transcription regulation</keyword>
<dbReference type="PRINTS" id="PR00039">
    <property type="entry name" value="HTHLYSR"/>
</dbReference>
<dbReference type="RefSeq" id="WP_143125830.1">
    <property type="nucleotide sequence ID" value="NZ_VJMG01000037.1"/>
</dbReference>
<dbReference type="CDD" id="cd08451">
    <property type="entry name" value="PBP2_BudR"/>
    <property type="match status" value="1"/>
</dbReference>
<dbReference type="FunFam" id="1.10.10.10:FF:000001">
    <property type="entry name" value="LysR family transcriptional regulator"/>
    <property type="match status" value="1"/>
</dbReference>
<evidence type="ECO:0000256" key="3">
    <source>
        <dbReference type="ARBA" id="ARBA00023125"/>
    </source>
</evidence>
<evidence type="ECO:0000256" key="1">
    <source>
        <dbReference type="ARBA" id="ARBA00009437"/>
    </source>
</evidence>
<dbReference type="PROSITE" id="PS50931">
    <property type="entry name" value="HTH_LYSR"/>
    <property type="match status" value="1"/>
</dbReference>
<accession>A0A549T7Q8</accession>
<dbReference type="SUPFAM" id="SSF46785">
    <property type="entry name" value="Winged helix' DNA-binding domain"/>
    <property type="match status" value="1"/>
</dbReference>
<keyword evidence="10" id="KW-1185">Reference proteome</keyword>
<dbReference type="GO" id="GO:0003700">
    <property type="term" value="F:DNA-binding transcription factor activity"/>
    <property type="evidence" value="ECO:0007669"/>
    <property type="project" value="InterPro"/>
</dbReference>
<reference evidence="9 10" key="1">
    <citation type="submission" date="2019-07" db="EMBL/GenBank/DDBJ databases">
        <title>Ln-dependent methylotrophs.</title>
        <authorList>
            <person name="Tani A."/>
        </authorList>
    </citation>
    <scope>NUCLEOTIDE SEQUENCE [LARGE SCALE GENOMIC DNA]</scope>
    <source>
        <strain evidence="9 10">SM12</strain>
    </source>
</reference>
<evidence type="ECO:0000256" key="4">
    <source>
        <dbReference type="ARBA" id="ARBA00023163"/>
    </source>
</evidence>
<sequence>MIEMRHLRYAVAIADEGHMTRAAERLGIQQPPLSQQIRALETMLGTPLFHRLPRGVVPTDAGAVFIARARQILADLQTAVAETHRAARGETGTLSIGFTSSAAFHPLVSSAVRALRLSWPDLSLRLEEGATDELTADLLAGRLDVAFLRGTTLEAATLSIAPVHREDMLLALPDDHPLAHPPGIDPPEPVDLADLSAETFILYRRQSGQGLYDRIIAACQRAGFSPRVAQEAPKLASTLSLVAAGLGLSIIPESMARLETSGIAYRRFSASAGLVAPLYLAWRREPARAALDHLVREVKARAVVDGHPLPPD</sequence>
<dbReference type="SUPFAM" id="SSF53850">
    <property type="entry name" value="Periplasmic binding protein-like II"/>
    <property type="match status" value="1"/>
</dbReference>
<evidence type="ECO:0000313" key="10">
    <source>
        <dbReference type="Proteomes" id="UP000316801"/>
    </source>
</evidence>
<dbReference type="PANTHER" id="PTHR30346">
    <property type="entry name" value="TRANSCRIPTIONAL DUAL REGULATOR HCAR-RELATED"/>
    <property type="match status" value="1"/>
</dbReference>
<dbReference type="GO" id="GO:0032993">
    <property type="term" value="C:protein-DNA complex"/>
    <property type="evidence" value="ECO:0007669"/>
    <property type="project" value="TreeGrafter"/>
</dbReference>
<dbReference type="InterPro" id="IPR036390">
    <property type="entry name" value="WH_DNA-bd_sf"/>
</dbReference>
<dbReference type="InterPro" id="IPR036388">
    <property type="entry name" value="WH-like_DNA-bd_sf"/>
</dbReference>
<dbReference type="Gene3D" id="1.10.10.10">
    <property type="entry name" value="Winged helix-like DNA-binding domain superfamily/Winged helix DNA-binding domain"/>
    <property type="match status" value="1"/>
</dbReference>
<evidence type="ECO:0000259" key="8">
    <source>
        <dbReference type="PROSITE" id="PS50931"/>
    </source>
</evidence>
<dbReference type="AlphaFoldDB" id="A0A549T7Q8"/>
<comment type="function">
    <text evidence="5">Transcriptional regulator of the ttuABCDE tartrate utilization operon.</text>
</comment>
<name>A0A549T7Q8_9HYPH</name>
<protein>
    <recommendedName>
        <fullName evidence="6">HTH-type transcriptional regulator TtuA</fullName>
    </recommendedName>
    <alternativeName>
        <fullName evidence="7">Tartrate utilization transcriptional regulator</fullName>
    </alternativeName>
</protein>
<feature type="domain" description="HTH lysR-type" evidence="8">
    <location>
        <begin position="2"/>
        <end position="59"/>
    </location>
</feature>
<proteinExistence type="inferred from homology"/>
<dbReference type="Proteomes" id="UP000316801">
    <property type="component" value="Unassembled WGS sequence"/>
</dbReference>
<dbReference type="InterPro" id="IPR000847">
    <property type="entry name" value="LysR_HTH_N"/>
</dbReference>
<dbReference type="Pfam" id="PF00126">
    <property type="entry name" value="HTH_1"/>
    <property type="match status" value="1"/>
</dbReference>
<dbReference type="EMBL" id="VJMG01000037">
    <property type="protein sequence ID" value="TRL37880.1"/>
    <property type="molecule type" value="Genomic_DNA"/>
</dbReference>
<keyword evidence="4" id="KW-0804">Transcription</keyword>
<dbReference type="InterPro" id="IPR005119">
    <property type="entry name" value="LysR_subst-bd"/>
</dbReference>
<dbReference type="PANTHER" id="PTHR30346:SF30">
    <property type="entry name" value="SMALL NEUTRAL PROTEASE REGULATORY PROTEIN"/>
    <property type="match status" value="1"/>
</dbReference>
<evidence type="ECO:0000256" key="2">
    <source>
        <dbReference type="ARBA" id="ARBA00023015"/>
    </source>
</evidence>
<evidence type="ECO:0000256" key="5">
    <source>
        <dbReference type="ARBA" id="ARBA00054626"/>
    </source>
</evidence>
<comment type="caution">
    <text evidence="9">The sequence shown here is derived from an EMBL/GenBank/DDBJ whole genome shotgun (WGS) entry which is preliminary data.</text>
</comment>
<organism evidence="9 10">
    <name type="scientific">Rhizobium straminoryzae</name>
    <dbReference type="NCBI Taxonomy" id="1387186"/>
    <lineage>
        <taxon>Bacteria</taxon>
        <taxon>Pseudomonadati</taxon>
        <taxon>Pseudomonadota</taxon>
        <taxon>Alphaproteobacteria</taxon>
        <taxon>Hyphomicrobiales</taxon>
        <taxon>Rhizobiaceae</taxon>
        <taxon>Rhizobium/Agrobacterium group</taxon>
        <taxon>Rhizobium</taxon>
    </lineage>
</organism>
<dbReference type="Pfam" id="PF03466">
    <property type="entry name" value="LysR_substrate"/>
    <property type="match status" value="1"/>
</dbReference>
<evidence type="ECO:0000313" key="9">
    <source>
        <dbReference type="EMBL" id="TRL37880.1"/>
    </source>
</evidence>
<gene>
    <name evidence="9" type="ORF">FNA46_13990</name>
</gene>
<comment type="similarity">
    <text evidence="1">Belongs to the LysR transcriptional regulatory family.</text>
</comment>
<dbReference type="Gene3D" id="3.40.190.10">
    <property type="entry name" value="Periplasmic binding protein-like II"/>
    <property type="match status" value="2"/>
</dbReference>